<feature type="compositionally biased region" description="Low complexity" evidence="15">
    <location>
        <begin position="2016"/>
        <end position="2026"/>
    </location>
</feature>
<keyword evidence="13" id="KW-0393">Immunoglobulin domain</keyword>
<evidence type="ECO:0000256" key="1">
    <source>
        <dbReference type="ARBA" id="ARBA00004251"/>
    </source>
</evidence>
<feature type="domain" description="Fibronectin type-III" evidence="18">
    <location>
        <begin position="1590"/>
        <end position="1683"/>
    </location>
</feature>
<dbReference type="FunFam" id="2.60.40.10:FF:000120">
    <property type="entry name" value="Down syndrome cell adhesion molecule like 1"/>
    <property type="match status" value="1"/>
</dbReference>
<evidence type="ECO:0000256" key="2">
    <source>
        <dbReference type="ARBA" id="ARBA00022475"/>
    </source>
</evidence>
<dbReference type="Gene3D" id="2.60.40.10">
    <property type="entry name" value="Immunoglobulins"/>
    <property type="match status" value="17"/>
</dbReference>
<feature type="compositionally biased region" description="Polar residues" evidence="15">
    <location>
        <begin position="1169"/>
        <end position="1179"/>
    </location>
</feature>
<evidence type="ECO:0000256" key="12">
    <source>
        <dbReference type="ARBA" id="ARBA00023180"/>
    </source>
</evidence>
<dbReference type="SMART" id="SM00408">
    <property type="entry name" value="IGc2"/>
    <property type="match status" value="10"/>
</dbReference>
<keyword evidence="7" id="KW-0524">Neurogenesis</keyword>
<feature type="domain" description="Ig-like" evidence="17">
    <location>
        <begin position="668"/>
        <end position="755"/>
    </location>
</feature>
<dbReference type="FunFam" id="2.60.40.10:FF:000104">
    <property type="entry name" value="Down syndrome cell adhesion molecule b"/>
    <property type="match status" value="1"/>
</dbReference>
<feature type="domain" description="Ig-like" evidence="17">
    <location>
        <begin position="762"/>
        <end position="880"/>
    </location>
</feature>
<dbReference type="Proteomes" id="UP000078542">
    <property type="component" value="Unassembled WGS sequence"/>
</dbReference>
<dbReference type="PANTHER" id="PTHR44170">
    <property type="entry name" value="PROTEIN SIDEKICK"/>
    <property type="match status" value="1"/>
</dbReference>
<dbReference type="InterPro" id="IPR036116">
    <property type="entry name" value="FN3_sf"/>
</dbReference>
<comment type="subcellular location">
    <subcellularLocation>
        <location evidence="1">Cell membrane</location>
        <topology evidence="1">Single-pass type I membrane protein</topology>
    </subcellularLocation>
    <subcellularLocation>
        <location evidence="14">Synapse</location>
    </subcellularLocation>
</comment>
<evidence type="ECO:0000256" key="8">
    <source>
        <dbReference type="ARBA" id="ARBA00022989"/>
    </source>
</evidence>
<feature type="domain" description="Ig-like" evidence="17">
    <location>
        <begin position="226"/>
        <end position="314"/>
    </location>
</feature>
<dbReference type="FunFam" id="2.60.40.10:FF:000093">
    <property type="entry name" value="Down syndrome cell adhesion molecule, isoform B"/>
    <property type="match status" value="1"/>
</dbReference>
<dbReference type="InterPro" id="IPR013098">
    <property type="entry name" value="Ig_I-set"/>
</dbReference>
<feature type="domain" description="Fibronectin type-III" evidence="18">
    <location>
        <begin position="1188"/>
        <end position="1300"/>
    </location>
</feature>
<feature type="domain" description="Ig-like" evidence="17">
    <location>
        <begin position="512"/>
        <end position="596"/>
    </location>
</feature>
<keyword evidence="20" id="KW-1185">Reference proteome</keyword>
<dbReference type="FunFam" id="2.60.40.10:FF:000032">
    <property type="entry name" value="palladin isoform X1"/>
    <property type="match status" value="3"/>
</dbReference>
<feature type="domain" description="Fibronectin type-III" evidence="18">
    <location>
        <begin position="1089"/>
        <end position="1186"/>
    </location>
</feature>
<feature type="domain" description="Ig-like" evidence="17">
    <location>
        <begin position="414"/>
        <end position="507"/>
    </location>
</feature>
<dbReference type="CDD" id="cd20956">
    <property type="entry name" value="IgI_4_Dscam"/>
    <property type="match status" value="1"/>
</dbReference>
<feature type="region of interest" description="Disordered" evidence="15">
    <location>
        <begin position="1169"/>
        <end position="1196"/>
    </location>
</feature>
<feature type="region of interest" description="Disordered" evidence="15">
    <location>
        <begin position="1943"/>
        <end position="2038"/>
    </location>
</feature>
<keyword evidence="9" id="KW-0770">Synapse</keyword>
<dbReference type="FunFam" id="2.60.40.10:FF:000017">
    <property type="entry name" value="Down syndrome cell adhesion molecule b"/>
    <property type="match status" value="2"/>
</dbReference>
<keyword evidence="10 16" id="KW-0472">Membrane</keyword>
<evidence type="ECO:0000256" key="11">
    <source>
        <dbReference type="ARBA" id="ARBA00023157"/>
    </source>
</evidence>
<feature type="domain" description="Fibronectin type-III" evidence="18">
    <location>
        <begin position="1405"/>
        <end position="1499"/>
    </location>
</feature>
<keyword evidence="6" id="KW-0130">Cell adhesion</keyword>
<keyword evidence="2" id="KW-1003">Cell membrane</keyword>
<dbReference type="GO" id="GO:0005886">
    <property type="term" value="C:plasma membrane"/>
    <property type="evidence" value="ECO:0007669"/>
    <property type="project" value="UniProtKB-SubCell"/>
</dbReference>
<feature type="domain" description="Fibronectin type-III" evidence="18">
    <location>
        <begin position="1305"/>
        <end position="1401"/>
    </location>
</feature>
<keyword evidence="4" id="KW-0732">Signal</keyword>
<feature type="domain" description="Fibronectin type-III" evidence="18">
    <location>
        <begin position="1689"/>
        <end position="1780"/>
    </location>
</feature>
<evidence type="ECO:0000259" key="17">
    <source>
        <dbReference type="PROSITE" id="PS50835"/>
    </source>
</evidence>
<evidence type="ECO:0000256" key="15">
    <source>
        <dbReference type="SAM" id="MobiDB-lite"/>
    </source>
</evidence>
<dbReference type="PANTHER" id="PTHR44170:SF56">
    <property type="entry name" value="FIBRONECTIN TYPE-III DOMAIN-CONTAINING PROTEIN"/>
    <property type="match status" value="1"/>
</dbReference>
<dbReference type="Pfam" id="PF25059">
    <property type="entry name" value="FN3_DSCAM-DSCAML_C"/>
    <property type="match status" value="1"/>
</dbReference>
<protein>
    <recommendedName>
        <fullName evidence="21">Down syndrome cell adhesion molecule-like protein Dscam2</fullName>
    </recommendedName>
</protein>
<keyword evidence="8 16" id="KW-1133">Transmembrane helix</keyword>
<keyword evidence="5" id="KW-0677">Repeat</keyword>
<accession>A0A195D3A0</accession>
<dbReference type="GO" id="GO:0045202">
    <property type="term" value="C:synapse"/>
    <property type="evidence" value="ECO:0007669"/>
    <property type="project" value="UniProtKB-SubCell"/>
</dbReference>
<evidence type="ECO:0000256" key="4">
    <source>
        <dbReference type="ARBA" id="ARBA00022729"/>
    </source>
</evidence>
<dbReference type="GO" id="GO:0048812">
    <property type="term" value="P:neuron projection morphogenesis"/>
    <property type="evidence" value="ECO:0007669"/>
    <property type="project" value="UniProtKB-ARBA"/>
</dbReference>
<evidence type="ECO:0000259" key="18">
    <source>
        <dbReference type="PROSITE" id="PS50853"/>
    </source>
</evidence>
<feature type="domain" description="Ig-like" evidence="17">
    <location>
        <begin position="118"/>
        <end position="213"/>
    </location>
</feature>
<proteinExistence type="predicted"/>
<evidence type="ECO:0000313" key="20">
    <source>
        <dbReference type="Proteomes" id="UP000078542"/>
    </source>
</evidence>
<dbReference type="InterPro" id="IPR013783">
    <property type="entry name" value="Ig-like_fold"/>
</dbReference>
<feature type="domain" description="Ig-like" evidence="17">
    <location>
        <begin position="885"/>
        <end position="982"/>
    </location>
</feature>
<dbReference type="Pfam" id="PF07679">
    <property type="entry name" value="I-set"/>
    <property type="match status" value="5"/>
</dbReference>
<dbReference type="FunFam" id="2.60.40.10:FF:000005">
    <property type="entry name" value="Neuronal cell adhesion molecule"/>
    <property type="match status" value="1"/>
</dbReference>
<evidence type="ECO:0000256" key="6">
    <source>
        <dbReference type="ARBA" id="ARBA00022889"/>
    </source>
</evidence>
<dbReference type="InterPro" id="IPR003961">
    <property type="entry name" value="FN3_dom"/>
</dbReference>
<keyword evidence="12" id="KW-0325">Glycoprotein</keyword>
<evidence type="ECO:0000313" key="19">
    <source>
        <dbReference type="EMBL" id="KYN06844.1"/>
    </source>
</evidence>
<organism evidence="19 20">
    <name type="scientific">Cyphomyrmex costatus</name>
    <dbReference type="NCBI Taxonomy" id="456900"/>
    <lineage>
        <taxon>Eukaryota</taxon>
        <taxon>Metazoa</taxon>
        <taxon>Ecdysozoa</taxon>
        <taxon>Arthropoda</taxon>
        <taxon>Hexapoda</taxon>
        <taxon>Insecta</taxon>
        <taxon>Pterygota</taxon>
        <taxon>Neoptera</taxon>
        <taxon>Endopterygota</taxon>
        <taxon>Hymenoptera</taxon>
        <taxon>Apocrita</taxon>
        <taxon>Aculeata</taxon>
        <taxon>Formicoidea</taxon>
        <taxon>Formicidae</taxon>
        <taxon>Myrmicinae</taxon>
        <taxon>Cyphomyrmex</taxon>
    </lineage>
</organism>
<evidence type="ECO:0000256" key="5">
    <source>
        <dbReference type="ARBA" id="ARBA00022737"/>
    </source>
</evidence>
<feature type="domain" description="Ig-like" evidence="17">
    <location>
        <begin position="319"/>
        <end position="408"/>
    </location>
</feature>
<evidence type="ECO:0000256" key="7">
    <source>
        <dbReference type="ARBA" id="ARBA00022902"/>
    </source>
</evidence>
<dbReference type="PROSITE" id="PS50835">
    <property type="entry name" value="IG_LIKE"/>
    <property type="match status" value="11"/>
</dbReference>
<dbReference type="STRING" id="456900.A0A195D3A0"/>
<feature type="transmembrane region" description="Helical" evidence="16">
    <location>
        <begin position="1807"/>
        <end position="1829"/>
    </location>
</feature>
<keyword evidence="11" id="KW-1015">Disulfide bond</keyword>
<feature type="compositionally biased region" description="Polar residues" evidence="15">
    <location>
        <begin position="1975"/>
        <end position="1994"/>
    </location>
</feature>
<reference evidence="19 20" key="1">
    <citation type="submission" date="2016-03" db="EMBL/GenBank/DDBJ databases">
        <title>Cyphomyrmex costatus WGS genome.</title>
        <authorList>
            <person name="Nygaard S."/>
            <person name="Hu H."/>
            <person name="Boomsma J."/>
            <person name="Zhang G."/>
        </authorList>
    </citation>
    <scope>NUCLEOTIDE SEQUENCE [LARGE SCALE GENOMIC DNA]</scope>
    <source>
        <strain evidence="19">MS0001</strain>
        <tissue evidence="19">Whole body</tissue>
    </source>
</reference>
<dbReference type="SMART" id="SM00409">
    <property type="entry name" value="IG"/>
    <property type="match status" value="11"/>
</dbReference>
<dbReference type="SUPFAM" id="SSF49265">
    <property type="entry name" value="Fibronectin type III"/>
    <property type="match status" value="3"/>
</dbReference>
<dbReference type="FunFam" id="2.60.40.10:FF:000004">
    <property type="entry name" value="DCC isoform 1"/>
    <property type="match status" value="1"/>
</dbReference>
<evidence type="ECO:0000256" key="9">
    <source>
        <dbReference type="ARBA" id="ARBA00023018"/>
    </source>
</evidence>
<feature type="domain" description="Ig-like" evidence="17">
    <location>
        <begin position="18"/>
        <end position="111"/>
    </location>
</feature>
<dbReference type="Pfam" id="PF00041">
    <property type="entry name" value="fn3"/>
    <property type="match status" value="5"/>
</dbReference>
<dbReference type="SMART" id="SM00060">
    <property type="entry name" value="FN3"/>
    <property type="match status" value="6"/>
</dbReference>
<dbReference type="SUPFAM" id="SSF48726">
    <property type="entry name" value="Immunoglobulin"/>
    <property type="match status" value="11"/>
</dbReference>
<evidence type="ECO:0000256" key="16">
    <source>
        <dbReference type="SAM" id="Phobius"/>
    </source>
</evidence>
<gene>
    <name evidence="19" type="ORF">ALC62_02227</name>
</gene>
<dbReference type="EMBL" id="KQ976956">
    <property type="protein sequence ID" value="KYN06844.1"/>
    <property type="molecule type" value="Genomic_DNA"/>
</dbReference>
<dbReference type="InterPro" id="IPR003599">
    <property type="entry name" value="Ig_sub"/>
</dbReference>
<dbReference type="PROSITE" id="PS50853">
    <property type="entry name" value="FN3"/>
    <property type="match status" value="6"/>
</dbReference>
<evidence type="ECO:0000256" key="14">
    <source>
        <dbReference type="ARBA" id="ARBA00034103"/>
    </source>
</evidence>
<dbReference type="Pfam" id="PF13927">
    <property type="entry name" value="Ig_3"/>
    <property type="match status" value="4"/>
</dbReference>
<sequence>MFRFSVPGRGVVLDSQGPVLVSEPRSSVEFSNDTGAMIHCSAHGSPSPRIDWLMGDGSPVLPIPNIREMLVNGSMYFLPFGAESYRHDVHSAVYRCQASNSVGKVLGREITVKAVVRQKYEVQVRDAYVLAGNTGVLRCEIPTFVKEYVAVTSWLKDSAFNIYPSAESGEKHHMLPTGELLIFSVTPADAHSTYRCRTVHHVTGDTVESSSYARLVVTEHRNSSPPRFNERVNPGPIRTGETIVLSCISQGNPPPTYLWFRESVSGTTMVFNSERIHARAGVLVLQPARVEDAGRYVCHANNTAGSERVELEVTIISSLSIHLAPQQVTVDLGKDAEFQCSITGQPHPVISWAKDGLPVREGSSGRSKVTGNDGSTLRISSIVRDDKGMYQCFAKNDYEMVQATAELRLGDAAPQLLYKFIEQTMQPGPSVSLKCIAMGNPTPHFSWTLDGFPLPQNDRFMIGQYVTVHGDVISHVNISAVRVEDGGEYRCSAVNRVAKAHHAARLNIYGLPHVRAMGNYAAVAGETTVIKCPVAGFPIASITWEKDGQILPTSRRQEVSANGTLVLHRVDSSTDRGAYTCTAKNKQGRSDSQTIHIEVKVSRKVYTRLRRRSMVIRSAEIFRDVVTVIAMKCFQDKVPERRLDLSEEIARRRITSFADLPKSEYIPPKIDPFSFPDNIQAGARVHVTCAVSEGDSPLKITWLKDGRPLKPREATTHQIGEFDLALRIQSASTAHNGNYTCVASNDAAKTSRTASLLVHVPPTIAPFSFKKDLSEGLRAQVTCMVEKGDPPFTIIWSKDGEQISASGTAAVAYGPAAAAAAATINDLRQHSQTPPGLRVTNIDAHSSAIVIERVTAAHTGNYTCLARNSVAEVLWTAELIVHVPPRWVVEPQDARASEGMPRLSLHCHADGFPPPMVTWRRGSGKKPGNYHDIASHEHMHDLSIHSNGSLVFGRVQEDHEGFYLCEAVNGIGAGLSKVVYLTVNVPAHFVEKHRNQTARLGSNASLRCEAKGDHPLKIVWKKAGSQLDPKLPDYRYTLKEDNTTDGAVSVLGFVSTSREDSGRYFCIASNAYGRDEMTIHLYIQEPPDFPRNLHVIEKGSRHINLGWTTSQDGNSPITQYIIEYKTESEVWHDHTFHTTVPGTRARGHVSGLRPAVTYQFRMYADNELGRSQASDVETTTEGEKPGGPPRNLKVDPISSTEFNVTWDPPDHDLWNGEILGYHVGYKEHRLGAEQYTYKTVERRISTASVALGLARTSMPGRQHHLTNLKKFTRYSVVVQAFNALGPGPMTQEVVASTLEDVPSSPPQDVRCTALSSMSLQVSWESPPDSSLNGILKGYKVMWENMDALTESVKPEMKITTALTVVLHSLEKYTNYSIQVLAYTRTGDGVASLPLYCVTEEDLPQMPAGVKAVVSSATSIIVSWQPPLKSNGNITSYNVHIRGLGSEGKWHRRALPPYQTSYQAEDLHKRSQYEFTIAAVTSVGEGPQTPSVTVSPSSEVRAAIYSFGTTLIVPWKQDVTLPCQSVGKPDPSVIWKQWGQIVKPSTRVSLHTDGSLQITELHREDSGNYTCFVENRHGSDQITHRLTVQVPPAAPLLHATSTSSNSINVQWKNGDDGGSPIRGYILHYKRESGEWEEFKVSHKVSSFVLSRLWCGNDYQMYLTAYNRIGMGRPSEIVKATTKGSKPDDSPGTGDKFVTVNVSWITLHLSTWNDGGCPITFFELEYRKSGEGIWTLVSNNIEVQKTYTLSELQPGTTYDIRIRAHNNAGSSVAEYKITTLQPHISTTMSAIEIDHYIPQNTSVYSDLKLIVPLVLSSFAIIAAAGAVFYCFRKRPFMSDIGSLHDAQTAAALDNKQNMEQREQYYATVRKPLRSPIHEMATLEKIPEYSEDIYPYATFQLEESVPAGGDSRCNSAAPLQTFVYHDPRLSTADTLQLRESDCNRYTKVRGGRSSSAPLHKAHKVSQGKSESEEYDTLGSDSDTEVGTSSRTESSNHLVDSHHSASAADSRVHNFLYHGPESSTSTEPSPIFERKSFPGRGRPKMLQLARHTSEEARAHFGPIPGFGHPKHQSGNPCANRDQERDGSGNLFVPKLDPPSGFSDAFELSEAECDFDRGHNSQRNVRDFVIAV</sequence>
<keyword evidence="3 16" id="KW-0812">Transmembrane</keyword>
<dbReference type="InterPro" id="IPR007110">
    <property type="entry name" value="Ig-like_dom"/>
</dbReference>
<name>A0A195D3A0_9HYME</name>
<dbReference type="InterPro" id="IPR003598">
    <property type="entry name" value="Ig_sub2"/>
</dbReference>
<evidence type="ECO:0000256" key="13">
    <source>
        <dbReference type="ARBA" id="ARBA00023319"/>
    </source>
</evidence>
<feature type="region of interest" description="Disordered" evidence="15">
    <location>
        <begin position="2064"/>
        <end position="2091"/>
    </location>
</feature>
<dbReference type="CDD" id="cd00063">
    <property type="entry name" value="FN3"/>
    <property type="match status" value="6"/>
</dbReference>
<dbReference type="InterPro" id="IPR056754">
    <property type="entry name" value="DSCAM/DSCAML_C"/>
</dbReference>
<evidence type="ECO:0008006" key="21">
    <source>
        <dbReference type="Google" id="ProtNLM"/>
    </source>
</evidence>
<dbReference type="FunFam" id="2.60.40.10:FF:000333">
    <property type="entry name" value="Down syndrome cell adhesion molecule"/>
    <property type="match status" value="1"/>
</dbReference>
<dbReference type="InterPro" id="IPR036179">
    <property type="entry name" value="Ig-like_dom_sf"/>
</dbReference>
<evidence type="ECO:0000256" key="3">
    <source>
        <dbReference type="ARBA" id="ARBA00022692"/>
    </source>
</evidence>
<feature type="domain" description="Ig-like" evidence="17">
    <location>
        <begin position="1489"/>
        <end position="1586"/>
    </location>
</feature>
<feature type="domain" description="Ig-like" evidence="17">
    <location>
        <begin position="986"/>
        <end position="1080"/>
    </location>
</feature>
<evidence type="ECO:0000256" key="10">
    <source>
        <dbReference type="ARBA" id="ARBA00023136"/>
    </source>
</evidence>
<dbReference type="GO" id="GO:0098609">
    <property type="term" value="P:cell-cell adhesion"/>
    <property type="evidence" value="ECO:0007669"/>
    <property type="project" value="UniProtKB-ARBA"/>
</dbReference>
<dbReference type="CDD" id="cd20958">
    <property type="entry name" value="IgI_5_Dscam"/>
    <property type="match status" value="1"/>
</dbReference>